<dbReference type="EMBL" id="QQXL01000006">
    <property type="protein sequence ID" value="RKW69840.1"/>
    <property type="molecule type" value="Genomic_DNA"/>
</dbReference>
<sequence length="70" mass="7876">MASLDSQIERIRNDVKIVLESESMRLARDERQDMVRMLADEGVSTRAIAPIVGVLGSGEARHSRLLNWLI</sequence>
<name>A0A496PHA0_9MICC</name>
<gene>
    <name evidence="1" type="ORF">DWQ67_10170</name>
</gene>
<keyword evidence="2" id="KW-1185">Reference proteome</keyword>
<comment type="caution">
    <text evidence="1">The sequence shown here is derived from an EMBL/GenBank/DDBJ whole genome shotgun (WGS) entry which is preliminary data.</text>
</comment>
<organism evidence="1 2">
    <name type="scientific">Galactobacter caseinivorans</name>
    <dbReference type="NCBI Taxonomy" id="2676123"/>
    <lineage>
        <taxon>Bacteria</taxon>
        <taxon>Bacillati</taxon>
        <taxon>Actinomycetota</taxon>
        <taxon>Actinomycetes</taxon>
        <taxon>Micrococcales</taxon>
        <taxon>Micrococcaceae</taxon>
        <taxon>Galactobacter</taxon>
    </lineage>
</organism>
<evidence type="ECO:0000313" key="2">
    <source>
        <dbReference type="Proteomes" id="UP000273119"/>
    </source>
</evidence>
<dbReference type="AlphaFoldDB" id="A0A496PHA0"/>
<protein>
    <submittedName>
        <fullName evidence="1">Uncharacterized protein</fullName>
    </submittedName>
</protein>
<dbReference type="Proteomes" id="UP000273119">
    <property type="component" value="Unassembled WGS sequence"/>
</dbReference>
<proteinExistence type="predicted"/>
<reference evidence="1 2" key="1">
    <citation type="submission" date="2018-07" db="EMBL/GenBank/DDBJ databases">
        <title>Arthrobacter sp. nov., isolated from raw cow's milk with high bacterial count.</title>
        <authorList>
            <person name="Hahne J."/>
            <person name="Isele D."/>
            <person name="Lipski A."/>
        </authorList>
    </citation>
    <scope>NUCLEOTIDE SEQUENCE [LARGE SCALE GENOMIC DNA]</scope>
    <source>
        <strain evidence="1 2">JZ R-183</strain>
    </source>
</reference>
<evidence type="ECO:0000313" key="1">
    <source>
        <dbReference type="EMBL" id="RKW69840.1"/>
    </source>
</evidence>
<accession>A0A496PHA0</accession>